<evidence type="ECO:0000256" key="3">
    <source>
        <dbReference type="ARBA" id="ARBA00022989"/>
    </source>
</evidence>
<dbReference type="InterPro" id="IPR007016">
    <property type="entry name" value="O-antigen_ligase-rel_domated"/>
</dbReference>
<evidence type="ECO:0000313" key="7">
    <source>
        <dbReference type="EMBL" id="GGI55202.1"/>
    </source>
</evidence>
<feature type="transmembrane region" description="Helical" evidence="5">
    <location>
        <begin position="164"/>
        <end position="183"/>
    </location>
</feature>
<dbReference type="Proteomes" id="UP000627205">
    <property type="component" value="Unassembled WGS sequence"/>
</dbReference>
<protein>
    <recommendedName>
        <fullName evidence="6">O-antigen ligase-related domain-containing protein</fullName>
    </recommendedName>
</protein>
<keyword evidence="4 5" id="KW-0472">Membrane</keyword>
<sequence length="418" mass="46330">MLNIWALTILAILVVFPRTTGWISAPIIIWGVYIAIKYKIFLPADRFFLAICLILPLSILFNMPFMGWDLKALARPNHLVAGFFIYLVIGRYGLRRNVLFWGACAATLIAFCIALYEVVYLGNPRVFGLAHRWNAVPFGNFSLLLAFFCLAGASIVSHDDSSPWPRVVLGLAGFGCGLAASVLSGTRGGWLAIPFLVLLCIWFNNHLSKRMRGMMLIVLLAAIVSVMALSDRIAGRIEQATEQVHAYLANPTDPAARNTSTGLRLSMWHWGIERFKEHPFTGIGYSSYEDQREDAVLDAEMPTSFIRFANLHNEVITRLALGGLPAAMAVFLFWFMAWRFFATKMDRQNIGEQHYYALCGLLTIVGTGLFSMTESLFGTSAGTKAIMLLLAIPAGAVRYAWASRQHPFAVSQTQASAT</sequence>
<comment type="caution">
    <text evidence="7">The sequence shown here is derived from an EMBL/GenBank/DDBJ whole genome shotgun (WGS) entry which is preliminary data.</text>
</comment>
<feature type="transmembrane region" description="Helical" evidence="5">
    <location>
        <begin position="385"/>
        <end position="401"/>
    </location>
</feature>
<evidence type="ECO:0000256" key="2">
    <source>
        <dbReference type="ARBA" id="ARBA00022692"/>
    </source>
</evidence>
<evidence type="ECO:0000259" key="6">
    <source>
        <dbReference type="Pfam" id="PF04932"/>
    </source>
</evidence>
<dbReference type="PANTHER" id="PTHR37422:SF17">
    <property type="entry name" value="O-ANTIGEN LIGASE"/>
    <property type="match status" value="1"/>
</dbReference>
<dbReference type="Pfam" id="PF04932">
    <property type="entry name" value="Wzy_C"/>
    <property type="match status" value="1"/>
</dbReference>
<keyword evidence="3 5" id="KW-1133">Transmembrane helix</keyword>
<evidence type="ECO:0000313" key="8">
    <source>
        <dbReference type="Proteomes" id="UP000627205"/>
    </source>
</evidence>
<evidence type="ECO:0000256" key="5">
    <source>
        <dbReference type="SAM" id="Phobius"/>
    </source>
</evidence>
<feature type="transmembrane region" description="Helical" evidence="5">
    <location>
        <begin position="6"/>
        <end position="35"/>
    </location>
</feature>
<reference evidence="7" key="2">
    <citation type="submission" date="2020-09" db="EMBL/GenBank/DDBJ databases">
        <authorList>
            <person name="Sun Q."/>
            <person name="Sedlacek I."/>
        </authorList>
    </citation>
    <scope>NUCLEOTIDE SEQUENCE</scope>
    <source>
        <strain evidence="7">CCM 7664</strain>
    </source>
</reference>
<feature type="domain" description="O-antigen ligase-related" evidence="6">
    <location>
        <begin position="174"/>
        <end position="330"/>
    </location>
</feature>
<feature type="transmembrane region" description="Helical" evidence="5">
    <location>
        <begin position="136"/>
        <end position="157"/>
    </location>
</feature>
<accession>A0A8J3F568</accession>
<feature type="transmembrane region" description="Helical" evidence="5">
    <location>
        <begin position="354"/>
        <end position="373"/>
    </location>
</feature>
<keyword evidence="8" id="KW-1185">Reference proteome</keyword>
<feature type="transmembrane region" description="Helical" evidence="5">
    <location>
        <begin position="189"/>
        <end position="207"/>
    </location>
</feature>
<reference evidence="7" key="1">
    <citation type="journal article" date="2014" name="Int. J. Syst. Evol. Microbiol.">
        <title>Complete genome sequence of Corynebacterium casei LMG S-19264T (=DSM 44701T), isolated from a smear-ripened cheese.</title>
        <authorList>
            <consortium name="US DOE Joint Genome Institute (JGI-PGF)"/>
            <person name="Walter F."/>
            <person name="Albersmeier A."/>
            <person name="Kalinowski J."/>
            <person name="Ruckert C."/>
        </authorList>
    </citation>
    <scope>NUCLEOTIDE SEQUENCE</scope>
    <source>
        <strain evidence="7">CCM 7664</strain>
    </source>
</reference>
<keyword evidence="2 5" id="KW-0812">Transmembrane</keyword>
<feature type="transmembrane region" description="Helical" evidence="5">
    <location>
        <begin position="47"/>
        <end position="66"/>
    </location>
</feature>
<proteinExistence type="predicted"/>
<feature type="transmembrane region" description="Helical" evidence="5">
    <location>
        <begin position="319"/>
        <end position="342"/>
    </location>
</feature>
<feature type="transmembrane region" description="Helical" evidence="5">
    <location>
        <begin position="72"/>
        <end position="89"/>
    </location>
</feature>
<organism evidence="7 8">
    <name type="scientific">Oxalicibacterium solurbis</name>
    <dbReference type="NCBI Taxonomy" id="69280"/>
    <lineage>
        <taxon>Bacteria</taxon>
        <taxon>Pseudomonadati</taxon>
        <taxon>Pseudomonadota</taxon>
        <taxon>Betaproteobacteria</taxon>
        <taxon>Burkholderiales</taxon>
        <taxon>Oxalobacteraceae</taxon>
        <taxon>Oxalicibacterium</taxon>
    </lineage>
</organism>
<evidence type="ECO:0000256" key="4">
    <source>
        <dbReference type="ARBA" id="ARBA00023136"/>
    </source>
</evidence>
<dbReference type="InterPro" id="IPR051533">
    <property type="entry name" value="WaaL-like"/>
</dbReference>
<comment type="subcellular location">
    <subcellularLocation>
        <location evidence="1">Membrane</location>
        <topology evidence="1">Multi-pass membrane protein</topology>
    </subcellularLocation>
</comment>
<dbReference type="PANTHER" id="PTHR37422">
    <property type="entry name" value="TEICHURONIC ACID BIOSYNTHESIS PROTEIN TUAE"/>
    <property type="match status" value="1"/>
</dbReference>
<dbReference type="GO" id="GO:0016020">
    <property type="term" value="C:membrane"/>
    <property type="evidence" value="ECO:0007669"/>
    <property type="project" value="UniProtKB-SubCell"/>
</dbReference>
<evidence type="ECO:0000256" key="1">
    <source>
        <dbReference type="ARBA" id="ARBA00004141"/>
    </source>
</evidence>
<dbReference type="AlphaFoldDB" id="A0A8J3F568"/>
<name>A0A8J3F568_9BURK</name>
<dbReference type="EMBL" id="BMDP01000003">
    <property type="protein sequence ID" value="GGI55202.1"/>
    <property type="molecule type" value="Genomic_DNA"/>
</dbReference>
<feature type="transmembrane region" description="Helical" evidence="5">
    <location>
        <begin position="98"/>
        <end position="116"/>
    </location>
</feature>
<gene>
    <name evidence="7" type="ORF">GCM10011430_23760</name>
</gene>